<keyword evidence="13 17" id="KW-0961">Cell wall biogenesis/degradation</keyword>
<feature type="domain" description="Mur ligase central" evidence="20">
    <location>
        <begin position="119"/>
        <end position="296"/>
    </location>
</feature>
<sequence>MDNINLNNIKGKKVMVVGMGRSGIAALQAMLKLGADVTVQDAKKADEMDGQLLSFLTGKGLKLCLGSVPDDICDFDMMILSPGVDPELDFICRAREAGVEITGELEIAYRICRGRFVAITGTNGKTTTTALTGEIFKRSGRSTYVVGNIGVAVISKALDTQEDDWLVTETSSFQLETTRYFKPVVSAILNITPDHMNRHHTMDNYSMAKAKIFANQDESGYCIINGDDEICCRLAENCRAKVRMFSLGKELQDGAFLKDGTLVIADGGQVTELCRRDELKIIGRHNIQNALAAAAISFYAGIPAPVIREGLINFGGVEHRIEYCGSVDGVKYYNDSKATNVDAAVTAIEAIGKDIILIAGGDGKGQDFTDLIKNFRGRVKHLILLGRDGPLIGAAADKEGYGDHESCPNMEECVKRAAQMADSGDTVLLSPACASWDMYDNFEQRGRHFKEIVARLSK</sequence>
<dbReference type="AlphaFoldDB" id="A0A9D1I4C6"/>
<dbReference type="NCBIfam" id="TIGR01087">
    <property type="entry name" value="murD"/>
    <property type="match status" value="1"/>
</dbReference>
<dbReference type="Proteomes" id="UP000824091">
    <property type="component" value="Unassembled WGS sequence"/>
</dbReference>
<evidence type="ECO:0000256" key="17">
    <source>
        <dbReference type="HAMAP-Rule" id="MF_00639"/>
    </source>
</evidence>
<keyword evidence="17 18" id="KW-0132">Cell division</keyword>
<comment type="subcellular location">
    <subcellularLocation>
        <location evidence="2 17 18">Cytoplasm</location>
    </subcellularLocation>
</comment>
<dbReference type="PANTHER" id="PTHR43692">
    <property type="entry name" value="UDP-N-ACETYLMURAMOYLALANINE--D-GLUTAMATE LIGASE"/>
    <property type="match status" value="1"/>
</dbReference>
<dbReference type="InterPro" id="IPR013221">
    <property type="entry name" value="Mur_ligase_cen"/>
</dbReference>
<keyword evidence="17 18" id="KW-0131">Cell cycle</keyword>
<dbReference type="InterPro" id="IPR036615">
    <property type="entry name" value="Mur_ligase_C_dom_sf"/>
</dbReference>
<dbReference type="InterPro" id="IPR036565">
    <property type="entry name" value="Mur-like_cat_sf"/>
</dbReference>
<dbReference type="GO" id="GO:0005524">
    <property type="term" value="F:ATP binding"/>
    <property type="evidence" value="ECO:0007669"/>
    <property type="project" value="UniProtKB-UniRule"/>
</dbReference>
<comment type="caution">
    <text evidence="21">The sequence shown here is derived from an EMBL/GenBank/DDBJ whole genome shotgun (WGS) entry which is preliminary data.</text>
</comment>
<dbReference type="HAMAP" id="MF_00639">
    <property type="entry name" value="MurD"/>
    <property type="match status" value="1"/>
</dbReference>
<keyword evidence="12 17" id="KW-0573">Peptidoglycan synthesis</keyword>
<feature type="domain" description="Mur ligase C-terminal" evidence="19">
    <location>
        <begin position="319"/>
        <end position="433"/>
    </location>
</feature>
<evidence type="ECO:0000256" key="16">
    <source>
        <dbReference type="ARBA" id="ARBA00047632"/>
    </source>
</evidence>
<keyword evidence="7 17" id="KW-0963">Cytoplasm</keyword>
<keyword evidence="11 17" id="KW-0133">Cell shape</keyword>
<dbReference type="GO" id="GO:0071555">
    <property type="term" value="P:cell wall organization"/>
    <property type="evidence" value="ECO:0007669"/>
    <property type="project" value="UniProtKB-KW"/>
</dbReference>
<gene>
    <name evidence="17" type="primary">murD</name>
    <name evidence="21" type="ORF">IAD16_05990</name>
</gene>
<dbReference type="SUPFAM" id="SSF53623">
    <property type="entry name" value="MurD-like peptide ligases, catalytic domain"/>
    <property type="match status" value="1"/>
</dbReference>
<dbReference type="InterPro" id="IPR005762">
    <property type="entry name" value="MurD"/>
</dbReference>
<dbReference type="SUPFAM" id="SSF53244">
    <property type="entry name" value="MurD-like peptide ligases, peptide-binding domain"/>
    <property type="match status" value="1"/>
</dbReference>
<comment type="catalytic activity">
    <reaction evidence="16 17 18">
        <text>UDP-N-acetyl-alpha-D-muramoyl-L-alanine + D-glutamate + ATP = UDP-N-acetyl-alpha-D-muramoyl-L-alanyl-D-glutamate + ADP + phosphate + H(+)</text>
        <dbReference type="Rhea" id="RHEA:16429"/>
        <dbReference type="ChEBI" id="CHEBI:15378"/>
        <dbReference type="ChEBI" id="CHEBI:29986"/>
        <dbReference type="ChEBI" id="CHEBI:30616"/>
        <dbReference type="ChEBI" id="CHEBI:43474"/>
        <dbReference type="ChEBI" id="CHEBI:83898"/>
        <dbReference type="ChEBI" id="CHEBI:83900"/>
        <dbReference type="ChEBI" id="CHEBI:456216"/>
        <dbReference type="EC" id="6.3.2.9"/>
    </reaction>
</comment>
<dbReference type="EC" id="6.3.2.9" evidence="5 17"/>
<evidence type="ECO:0000256" key="13">
    <source>
        <dbReference type="ARBA" id="ARBA00023316"/>
    </source>
</evidence>
<evidence type="ECO:0000256" key="11">
    <source>
        <dbReference type="ARBA" id="ARBA00022960"/>
    </source>
</evidence>
<protein>
    <recommendedName>
        <fullName evidence="6 17">UDP-N-acetylmuramoylalanine--D-glutamate ligase</fullName>
        <ecNumber evidence="5 17">6.3.2.9</ecNumber>
    </recommendedName>
    <alternativeName>
        <fullName evidence="15 17">D-glutamic acid-adding enzyme</fullName>
    </alternativeName>
    <alternativeName>
        <fullName evidence="14 17">UDP-N-acetylmuramoyl-L-alanyl-D-glutamate synthetase</fullName>
    </alternativeName>
</protein>
<dbReference type="GO" id="GO:0008764">
    <property type="term" value="F:UDP-N-acetylmuramoylalanine-D-glutamate ligase activity"/>
    <property type="evidence" value="ECO:0007669"/>
    <property type="project" value="UniProtKB-UniRule"/>
</dbReference>
<dbReference type="GO" id="GO:0008360">
    <property type="term" value="P:regulation of cell shape"/>
    <property type="evidence" value="ECO:0007669"/>
    <property type="project" value="UniProtKB-KW"/>
</dbReference>
<dbReference type="Pfam" id="PF02875">
    <property type="entry name" value="Mur_ligase_C"/>
    <property type="match status" value="1"/>
</dbReference>
<evidence type="ECO:0000256" key="12">
    <source>
        <dbReference type="ARBA" id="ARBA00022984"/>
    </source>
</evidence>
<evidence type="ECO:0000256" key="15">
    <source>
        <dbReference type="ARBA" id="ARBA00032324"/>
    </source>
</evidence>
<evidence type="ECO:0000256" key="18">
    <source>
        <dbReference type="RuleBase" id="RU003664"/>
    </source>
</evidence>
<evidence type="ECO:0000256" key="8">
    <source>
        <dbReference type="ARBA" id="ARBA00022598"/>
    </source>
</evidence>
<feature type="binding site" evidence="17">
    <location>
        <begin position="121"/>
        <end position="127"/>
    </location>
    <ligand>
        <name>ATP</name>
        <dbReference type="ChEBI" id="CHEBI:30616"/>
    </ligand>
</feature>
<evidence type="ECO:0000313" key="21">
    <source>
        <dbReference type="EMBL" id="HIU27911.1"/>
    </source>
</evidence>
<evidence type="ECO:0000313" key="22">
    <source>
        <dbReference type="Proteomes" id="UP000824091"/>
    </source>
</evidence>
<name>A0A9D1I4C6_9FIRM</name>
<dbReference type="InterPro" id="IPR004101">
    <property type="entry name" value="Mur_ligase_C"/>
</dbReference>
<evidence type="ECO:0000256" key="9">
    <source>
        <dbReference type="ARBA" id="ARBA00022741"/>
    </source>
</evidence>
<dbReference type="GO" id="GO:0009252">
    <property type="term" value="P:peptidoglycan biosynthetic process"/>
    <property type="evidence" value="ECO:0007669"/>
    <property type="project" value="UniProtKB-UniRule"/>
</dbReference>
<keyword evidence="10 17" id="KW-0067">ATP-binding</keyword>
<keyword evidence="8 17" id="KW-0436">Ligase</keyword>
<evidence type="ECO:0000256" key="10">
    <source>
        <dbReference type="ARBA" id="ARBA00022840"/>
    </source>
</evidence>
<evidence type="ECO:0000256" key="4">
    <source>
        <dbReference type="ARBA" id="ARBA00010416"/>
    </source>
</evidence>
<accession>A0A9D1I4C6</accession>
<evidence type="ECO:0000259" key="19">
    <source>
        <dbReference type="Pfam" id="PF02875"/>
    </source>
</evidence>
<dbReference type="PANTHER" id="PTHR43692:SF1">
    <property type="entry name" value="UDP-N-ACETYLMURAMOYLALANINE--D-GLUTAMATE LIGASE"/>
    <property type="match status" value="1"/>
</dbReference>
<evidence type="ECO:0000256" key="3">
    <source>
        <dbReference type="ARBA" id="ARBA00004752"/>
    </source>
</evidence>
<evidence type="ECO:0000256" key="1">
    <source>
        <dbReference type="ARBA" id="ARBA00002734"/>
    </source>
</evidence>
<reference evidence="21" key="2">
    <citation type="journal article" date="2021" name="PeerJ">
        <title>Extensive microbial diversity within the chicken gut microbiome revealed by metagenomics and culture.</title>
        <authorList>
            <person name="Gilroy R."/>
            <person name="Ravi A."/>
            <person name="Getino M."/>
            <person name="Pursley I."/>
            <person name="Horton D.L."/>
            <person name="Alikhan N.F."/>
            <person name="Baker D."/>
            <person name="Gharbi K."/>
            <person name="Hall N."/>
            <person name="Watson M."/>
            <person name="Adriaenssens E.M."/>
            <person name="Foster-Nyarko E."/>
            <person name="Jarju S."/>
            <person name="Secka A."/>
            <person name="Antonio M."/>
            <person name="Oren A."/>
            <person name="Chaudhuri R.R."/>
            <person name="La Ragione R."/>
            <person name="Hildebrand F."/>
            <person name="Pallen M.J."/>
        </authorList>
    </citation>
    <scope>NUCLEOTIDE SEQUENCE</scope>
    <source>
        <strain evidence="21">11300</strain>
    </source>
</reference>
<organism evidence="21 22">
    <name type="scientific">Candidatus Fimisoma avicola</name>
    <dbReference type="NCBI Taxonomy" id="2840826"/>
    <lineage>
        <taxon>Bacteria</taxon>
        <taxon>Bacillati</taxon>
        <taxon>Bacillota</taxon>
        <taxon>Clostridia</taxon>
        <taxon>Eubacteriales</taxon>
        <taxon>Candidatus Fimisoma</taxon>
    </lineage>
</organism>
<evidence type="ECO:0000256" key="5">
    <source>
        <dbReference type="ARBA" id="ARBA00012212"/>
    </source>
</evidence>
<dbReference type="SUPFAM" id="SSF51984">
    <property type="entry name" value="MurCD N-terminal domain"/>
    <property type="match status" value="1"/>
</dbReference>
<comment type="pathway">
    <text evidence="3 17 18">Cell wall biogenesis; peptidoglycan biosynthesis.</text>
</comment>
<evidence type="ECO:0000256" key="7">
    <source>
        <dbReference type="ARBA" id="ARBA00022490"/>
    </source>
</evidence>
<dbReference type="GO" id="GO:0051301">
    <property type="term" value="P:cell division"/>
    <property type="evidence" value="ECO:0007669"/>
    <property type="project" value="UniProtKB-KW"/>
</dbReference>
<dbReference type="EMBL" id="DVMO01000088">
    <property type="protein sequence ID" value="HIU27911.1"/>
    <property type="molecule type" value="Genomic_DNA"/>
</dbReference>
<reference evidence="21" key="1">
    <citation type="submission" date="2020-10" db="EMBL/GenBank/DDBJ databases">
        <authorList>
            <person name="Gilroy R."/>
        </authorList>
    </citation>
    <scope>NUCLEOTIDE SEQUENCE</scope>
    <source>
        <strain evidence="21">11300</strain>
    </source>
</reference>
<evidence type="ECO:0000256" key="6">
    <source>
        <dbReference type="ARBA" id="ARBA00015655"/>
    </source>
</evidence>
<dbReference type="Gene3D" id="3.90.190.20">
    <property type="entry name" value="Mur ligase, C-terminal domain"/>
    <property type="match status" value="1"/>
</dbReference>
<evidence type="ECO:0000259" key="20">
    <source>
        <dbReference type="Pfam" id="PF08245"/>
    </source>
</evidence>
<dbReference type="GO" id="GO:0005737">
    <property type="term" value="C:cytoplasm"/>
    <property type="evidence" value="ECO:0007669"/>
    <property type="project" value="UniProtKB-SubCell"/>
</dbReference>
<dbReference type="Gene3D" id="3.40.50.720">
    <property type="entry name" value="NAD(P)-binding Rossmann-like Domain"/>
    <property type="match status" value="1"/>
</dbReference>
<comment type="function">
    <text evidence="1 17 18">Cell wall formation. Catalyzes the addition of glutamate to the nucleotide precursor UDP-N-acetylmuramoyl-L-alanine (UMA).</text>
</comment>
<evidence type="ECO:0000256" key="2">
    <source>
        <dbReference type="ARBA" id="ARBA00004496"/>
    </source>
</evidence>
<dbReference type="Pfam" id="PF21799">
    <property type="entry name" value="MurD-like_N"/>
    <property type="match status" value="1"/>
</dbReference>
<dbReference type="Pfam" id="PF08245">
    <property type="entry name" value="Mur_ligase_M"/>
    <property type="match status" value="1"/>
</dbReference>
<comment type="similarity">
    <text evidence="4 17">Belongs to the MurCDEF family.</text>
</comment>
<keyword evidence="9 17" id="KW-0547">Nucleotide-binding</keyword>
<evidence type="ECO:0000256" key="14">
    <source>
        <dbReference type="ARBA" id="ARBA00030398"/>
    </source>
</evidence>
<proteinExistence type="inferred from homology"/>
<dbReference type="Gene3D" id="3.40.1190.10">
    <property type="entry name" value="Mur-like, catalytic domain"/>
    <property type="match status" value="1"/>
</dbReference>